<evidence type="ECO:0000256" key="3">
    <source>
        <dbReference type="ARBA" id="ARBA00022592"/>
    </source>
</evidence>
<keyword evidence="9" id="KW-1185">Reference proteome</keyword>
<comment type="function">
    <text evidence="7">Sodium-phosphate symporter.</text>
</comment>
<reference evidence="8 9" key="1">
    <citation type="journal article" date="2010" name="Nature">
        <title>The Ectocarpus genome and the independent evolution of multicellularity in brown algae.</title>
        <authorList>
            <person name="Cock J.M."/>
            <person name="Sterck L."/>
            <person name="Rouze P."/>
            <person name="Scornet D."/>
            <person name="Allen A.E."/>
            <person name="Amoutzias G."/>
            <person name="Anthouard V."/>
            <person name="Artiguenave F."/>
            <person name="Aury J.M."/>
            <person name="Badger J.H."/>
            <person name="Beszteri B."/>
            <person name="Billiau K."/>
            <person name="Bonnet E."/>
            <person name="Bothwell J.H."/>
            <person name="Bowler C."/>
            <person name="Boyen C."/>
            <person name="Brownlee C."/>
            <person name="Carrano C.J."/>
            <person name="Charrier B."/>
            <person name="Cho G.Y."/>
            <person name="Coelho S.M."/>
            <person name="Collen J."/>
            <person name="Corre E."/>
            <person name="Da Silva C."/>
            <person name="Delage L."/>
            <person name="Delaroque N."/>
            <person name="Dittami S.M."/>
            <person name="Doulbeau S."/>
            <person name="Elias M."/>
            <person name="Farnham G."/>
            <person name="Gachon C.M."/>
            <person name="Gschloessl B."/>
            <person name="Heesch S."/>
            <person name="Jabbari K."/>
            <person name="Jubin C."/>
            <person name="Kawai H."/>
            <person name="Kimura K."/>
            <person name="Kloareg B."/>
            <person name="Kupper F.C."/>
            <person name="Lang D."/>
            <person name="Le Bail A."/>
            <person name="Leblanc C."/>
            <person name="Lerouge P."/>
            <person name="Lohr M."/>
            <person name="Lopez P.J."/>
            <person name="Martens C."/>
            <person name="Maumus F."/>
            <person name="Michel G."/>
            <person name="Miranda-Saavedra D."/>
            <person name="Morales J."/>
            <person name="Moreau H."/>
            <person name="Motomura T."/>
            <person name="Nagasato C."/>
            <person name="Napoli C.A."/>
            <person name="Nelson D.R."/>
            <person name="Nyvall-Collen P."/>
            <person name="Peters A.F."/>
            <person name="Pommier C."/>
            <person name="Potin P."/>
            <person name="Poulain J."/>
            <person name="Quesneville H."/>
            <person name="Read B."/>
            <person name="Rensing S.A."/>
            <person name="Ritter A."/>
            <person name="Rousvoal S."/>
            <person name="Samanta M."/>
            <person name="Samson G."/>
            <person name="Schroeder D.C."/>
            <person name="Segurens B."/>
            <person name="Strittmatter M."/>
            <person name="Tonon T."/>
            <person name="Tregear J.W."/>
            <person name="Valentin K."/>
            <person name="von Dassow P."/>
            <person name="Yamagishi T."/>
            <person name="Van de Peer Y."/>
            <person name="Wincker P."/>
        </authorList>
    </citation>
    <scope>NUCLEOTIDE SEQUENCE [LARGE SCALE GENOMIC DNA]</scope>
    <source>
        <strain evidence="9">Ec32 / CCAP1310/4</strain>
    </source>
</reference>
<dbReference type="GO" id="GO:0035435">
    <property type="term" value="P:phosphate ion transmembrane transport"/>
    <property type="evidence" value="ECO:0007669"/>
    <property type="project" value="TreeGrafter"/>
</dbReference>
<feature type="transmembrane region" description="Helical" evidence="7">
    <location>
        <begin position="106"/>
        <end position="125"/>
    </location>
</feature>
<evidence type="ECO:0000256" key="1">
    <source>
        <dbReference type="ARBA" id="ARBA00004141"/>
    </source>
</evidence>
<dbReference type="Pfam" id="PF01384">
    <property type="entry name" value="PHO4"/>
    <property type="match status" value="1"/>
</dbReference>
<keyword evidence="3 7" id="KW-0592">Phosphate transport</keyword>
<evidence type="ECO:0000256" key="7">
    <source>
        <dbReference type="RuleBase" id="RU363058"/>
    </source>
</evidence>
<dbReference type="EMBL" id="FN649755">
    <property type="protein sequence ID" value="CBJ32177.1"/>
    <property type="molecule type" value="Genomic_DNA"/>
</dbReference>
<feature type="transmembrane region" description="Helical" evidence="7">
    <location>
        <begin position="480"/>
        <end position="499"/>
    </location>
</feature>
<dbReference type="eggNOG" id="KOG2493">
    <property type="taxonomic scope" value="Eukaryota"/>
</dbReference>
<feature type="transmembrane region" description="Helical" evidence="7">
    <location>
        <begin position="390"/>
        <end position="410"/>
    </location>
</feature>
<feature type="transmembrane region" description="Helical" evidence="7">
    <location>
        <begin position="210"/>
        <end position="230"/>
    </location>
</feature>
<evidence type="ECO:0000313" key="9">
    <source>
        <dbReference type="Proteomes" id="UP000002630"/>
    </source>
</evidence>
<dbReference type="OMA" id="AWKTGNA"/>
<evidence type="ECO:0000256" key="4">
    <source>
        <dbReference type="ARBA" id="ARBA00022692"/>
    </source>
</evidence>
<evidence type="ECO:0000256" key="5">
    <source>
        <dbReference type="ARBA" id="ARBA00022989"/>
    </source>
</evidence>
<dbReference type="PANTHER" id="PTHR11101">
    <property type="entry name" value="PHOSPHATE TRANSPORTER"/>
    <property type="match status" value="1"/>
</dbReference>
<evidence type="ECO:0000256" key="2">
    <source>
        <dbReference type="ARBA" id="ARBA00022448"/>
    </source>
</evidence>
<accession>D7FWT9</accession>
<proteinExistence type="inferred from homology"/>
<dbReference type="PANTHER" id="PTHR11101:SF80">
    <property type="entry name" value="PHOSPHATE TRANSPORTER"/>
    <property type="match status" value="1"/>
</dbReference>
<keyword evidence="4 7" id="KW-0812">Transmembrane</keyword>
<feature type="transmembrane region" description="Helical" evidence="7">
    <location>
        <begin position="20"/>
        <end position="39"/>
    </location>
</feature>
<protein>
    <recommendedName>
        <fullName evidence="7">Phosphate transporter</fullName>
    </recommendedName>
</protein>
<keyword evidence="6 7" id="KW-0472">Membrane</keyword>
<feature type="transmembrane region" description="Helical" evidence="7">
    <location>
        <begin position="170"/>
        <end position="194"/>
    </location>
</feature>
<dbReference type="GO" id="GO:0016020">
    <property type="term" value="C:membrane"/>
    <property type="evidence" value="ECO:0007669"/>
    <property type="project" value="UniProtKB-SubCell"/>
</dbReference>
<organism evidence="8 9">
    <name type="scientific">Ectocarpus siliculosus</name>
    <name type="common">Brown alga</name>
    <name type="synonym">Conferva siliculosa</name>
    <dbReference type="NCBI Taxonomy" id="2880"/>
    <lineage>
        <taxon>Eukaryota</taxon>
        <taxon>Sar</taxon>
        <taxon>Stramenopiles</taxon>
        <taxon>Ochrophyta</taxon>
        <taxon>PX clade</taxon>
        <taxon>Phaeophyceae</taxon>
        <taxon>Ectocarpales</taxon>
        <taxon>Ectocarpaceae</taxon>
        <taxon>Ectocarpus</taxon>
    </lineage>
</organism>
<dbReference type="Proteomes" id="UP000002630">
    <property type="component" value="Linkage Group LG30"/>
</dbReference>
<evidence type="ECO:0000313" key="8">
    <source>
        <dbReference type="EMBL" id="CBJ32177.1"/>
    </source>
</evidence>
<dbReference type="OrthoDB" id="67021at2759"/>
<dbReference type="FunCoup" id="D7FWT9">
    <property type="interactions" value="57"/>
</dbReference>
<dbReference type="AlphaFoldDB" id="D7FWT9"/>
<dbReference type="InterPro" id="IPR001204">
    <property type="entry name" value="Phos_transporter"/>
</dbReference>
<comment type="subcellular location">
    <subcellularLocation>
        <location evidence="1 7">Membrane</location>
        <topology evidence="1 7">Multi-pass membrane protein</topology>
    </subcellularLocation>
</comment>
<name>D7FWT9_ECTSI</name>
<gene>
    <name evidence="8" type="ORF">Esi_0313_0011</name>
</gene>
<comment type="similarity">
    <text evidence="7">Belongs to the inorganic phosphate transporter (PiT) (TC 2.A.20) family.</text>
</comment>
<keyword evidence="5 7" id="KW-1133">Transmembrane helix</keyword>
<dbReference type="EMBL" id="FN648502">
    <property type="protein sequence ID" value="CBJ32177.1"/>
    <property type="molecule type" value="Genomic_DNA"/>
</dbReference>
<keyword evidence="2 7" id="KW-0813">Transport</keyword>
<evidence type="ECO:0000256" key="6">
    <source>
        <dbReference type="ARBA" id="ARBA00023136"/>
    </source>
</evidence>
<feature type="transmembrane region" description="Helical" evidence="7">
    <location>
        <begin position="242"/>
        <end position="262"/>
    </location>
</feature>
<feature type="transmembrane region" description="Helical" evidence="7">
    <location>
        <begin position="60"/>
        <end position="80"/>
    </location>
</feature>
<dbReference type="InParanoid" id="D7FWT9"/>
<dbReference type="GO" id="GO:0005315">
    <property type="term" value="F:phosphate transmembrane transporter activity"/>
    <property type="evidence" value="ECO:0007669"/>
    <property type="project" value="InterPro"/>
</dbReference>
<sequence>MDGGVLDERILAPAVTSEFLWIVIVSSIGAVFAAFGIGANDLANAFATSVGARALTIKQAVVLAGVFEFLGAVFLGSHVAKTIRSGIADYQPSTLQVGCFVDNPGILMYGNMCVVYTSGFWLLLASFFELPVSTTHATVGGIVGMAMTYRGADCVVWYEEAEFFPYLKGVSAIVASWALSPVLSAVIAVALYFFMRTFVLRADQSQKKAINIFPCLVTVTIAVNVFFILYKGAKSLGLERTTLPVAFAWAFGLGGVVGGAMYPTVLPYIRRNIAAKYHDDGTRKSEPRTEKVVRPQPQSGVIGFVMNQMNQDIYSSVKDSEYVNQIHDNAEKFDPRTEEVFKYVQIFTAICDSFSHGANDVANAMGPFASIYFVYTTGEVREDGNLGNNAFWILAFGGLGMVAGLALYGYNIIAAIGVKIAKITPSRGFAIELGSALTVIIGTRLEIPLSTTHCQVGATAGVALLEGSGGVNGIVLAKAIFGWVVTIVVCGLTCSALFAQGAYAPYAYDIIDDLASTSSSSP</sequence>